<feature type="non-terminal residue" evidence="1">
    <location>
        <position position="306"/>
    </location>
</feature>
<protein>
    <submittedName>
        <fullName evidence="1">Uncharacterized protein</fullName>
    </submittedName>
</protein>
<reference evidence="2" key="1">
    <citation type="submission" date="2012-11" db="EMBL/GenBank/DDBJ databases">
        <authorList>
            <person name="Lucero-Rivera Y.E."/>
            <person name="Tovar-Ramirez D."/>
        </authorList>
    </citation>
    <scope>NUCLEOTIDE SEQUENCE [LARGE SCALE GENOMIC DNA]</scope>
    <source>
        <strain evidence="2">Araruama</strain>
    </source>
</reference>
<dbReference type="Proteomes" id="UP000189670">
    <property type="component" value="Unassembled WGS sequence"/>
</dbReference>
<dbReference type="AlphaFoldDB" id="A0A1V1NRY5"/>
<accession>A0A1V1NRY5</accession>
<organism evidence="1 2">
    <name type="scientific">Candidatus Magnetoglobus multicellularis str. Araruama</name>
    <dbReference type="NCBI Taxonomy" id="890399"/>
    <lineage>
        <taxon>Bacteria</taxon>
        <taxon>Pseudomonadati</taxon>
        <taxon>Thermodesulfobacteriota</taxon>
        <taxon>Desulfobacteria</taxon>
        <taxon>Desulfobacterales</taxon>
        <taxon>Desulfobacteraceae</taxon>
        <taxon>Candidatus Magnetoglobus</taxon>
    </lineage>
</organism>
<comment type="caution">
    <text evidence="1">The sequence shown here is derived from an EMBL/GenBank/DDBJ whole genome shotgun (WGS) entry which is preliminary data.</text>
</comment>
<dbReference type="EMBL" id="ATBP01002924">
    <property type="protein sequence ID" value="ETR65335.1"/>
    <property type="molecule type" value="Genomic_DNA"/>
</dbReference>
<evidence type="ECO:0000313" key="1">
    <source>
        <dbReference type="EMBL" id="ETR65335.1"/>
    </source>
</evidence>
<sequence length="306" mass="32901">AIIGQINGTNITFGTSSVFNDATTNYPIASRLSDSKIVVTYRDEDDSGNQQTIVGDINGYSLTWGTESTLDTQQAGMSAIQAMSGTQFVVSYSDPQNNTLATAVVGDVTGTSISFGNEYTLNYQTSNHQLTKLSDDRFILIFRNEFFNDEGKAVVGEISGTGITFGSPVNFSDLNTTRMAFSLYDDNKILVNYQTSEYPTMVLKKGIITGNSITFELVTPSTFGVFENAEMSLLTLNDNKWVSVAGIEAGAILMYQKPTYVIGIAASSGSRSNGGTVDVVYSGIVSGLRDLIEGKPYYADDSGNLT</sequence>
<gene>
    <name evidence="1" type="ORF">OMM_14411</name>
</gene>
<evidence type="ECO:0000313" key="2">
    <source>
        <dbReference type="Proteomes" id="UP000189670"/>
    </source>
</evidence>
<feature type="non-terminal residue" evidence="1">
    <location>
        <position position="1"/>
    </location>
</feature>
<proteinExistence type="predicted"/>
<name>A0A1V1NRY5_9BACT</name>